<feature type="domain" description="Histidine kinase" evidence="9">
    <location>
        <begin position="217"/>
        <end position="438"/>
    </location>
</feature>
<evidence type="ECO:0000256" key="2">
    <source>
        <dbReference type="ARBA" id="ARBA00004236"/>
    </source>
</evidence>
<keyword evidence="4 7" id="KW-0597">Phosphoprotein</keyword>
<dbReference type="Gene3D" id="1.10.287.130">
    <property type="match status" value="1"/>
</dbReference>
<dbReference type="SMART" id="SM00387">
    <property type="entry name" value="HATPase_c"/>
    <property type="match status" value="1"/>
</dbReference>
<keyword evidence="5" id="KW-0808">Transferase</keyword>
<comment type="catalytic activity">
    <reaction evidence="1">
        <text>ATP + protein L-histidine = ADP + protein N-phospho-L-histidine.</text>
        <dbReference type="EC" id="2.7.13.3"/>
    </reaction>
</comment>
<dbReference type="RefSeq" id="WP_343909112.1">
    <property type="nucleotide sequence ID" value="NZ_BAAAJE010000021.1"/>
</dbReference>
<dbReference type="SUPFAM" id="SSF47384">
    <property type="entry name" value="Homodimeric domain of signal transducing histidine kinase"/>
    <property type="match status" value="1"/>
</dbReference>
<evidence type="ECO:0000313" key="11">
    <source>
        <dbReference type="EMBL" id="GAA1155494.1"/>
    </source>
</evidence>
<dbReference type="InterPro" id="IPR001789">
    <property type="entry name" value="Sig_transdc_resp-reg_receiver"/>
</dbReference>
<dbReference type="CDD" id="cd16922">
    <property type="entry name" value="HATPase_EvgS-ArcB-TorS-like"/>
    <property type="match status" value="1"/>
</dbReference>
<comment type="subcellular location">
    <subcellularLocation>
        <location evidence="2">Cell membrane</location>
    </subcellularLocation>
</comment>
<dbReference type="EMBL" id="BAAAJE010000021">
    <property type="protein sequence ID" value="GAA1155494.1"/>
    <property type="molecule type" value="Genomic_DNA"/>
</dbReference>
<dbReference type="SUPFAM" id="SSF52172">
    <property type="entry name" value="CheY-like"/>
    <property type="match status" value="1"/>
</dbReference>
<dbReference type="Gene3D" id="3.40.50.2300">
    <property type="match status" value="1"/>
</dbReference>
<dbReference type="InterPro" id="IPR003594">
    <property type="entry name" value="HATPase_dom"/>
</dbReference>
<protein>
    <recommendedName>
        <fullName evidence="3">histidine kinase</fullName>
        <ecNumber evidence="3">2.7.13.3</ecNumber>
    </recommendedName>
</protein>
<dbReference type="PROSITE" id="PS50110">
    <property type="entry name" value="RESPONSE_REGULATORY"/>
    <property type="match status" value="1"/>
</dbReference>
<reference evidence="12" key="1">
    <citation type="journal article" date="2019" name="Int. J. Syst. Evol. Microbiol.">
        <title>The Global Catalogue of Microorganisms (GCM) 10K type strain sequencing project: providing services to taxonomists for standard genome sequencing and annotation.</title>
        <authorList>
            <consortium name="The Broad Institute Genomics Platform"/>
            <consortium name="The Broad Institute Genome Sequencing Center for Infectious Disease"/>
            <person name="Wu L."/>
            <person name="Ma J."/>
        </authorList>
    </citation>
    <scope>NUCLEOTIDE SEQUENCE [LARGE SCALE GENOMIC DNA]</scope>
    <source>
        <strain evidence="12">JCM 11813</strain>
    </source>
</reference>
<dbReference type="Pfam" id="PF00512">
    <property type="entry name" value="HisKA"/>
    <property type="match status" value="1"/>
</dbReference>
<evidence type="ECO:0000259" key="10">
    <source>
        <dbReference type="PROSITE" id="PS50110"/>
    </source>
</evidence>
<keyword evidence="6" id="KW-0902">Two-component regulatory system</keyword>
<keyword evidence="5" id="KW-0418">Kinase</keyword>
<dbReference type="InterPro" id="IPR011006">
    <property type="entry name" value="CheY-like_superfamily"/>
</dbReference>
<keyword evidence="8" id="KW-0732">Signal</keyword>
<dbReference type="PANTHER" id="PTHR45339:SF5">
    <property type="entry name" value="HISTIDINE KINASE"/>
    <property type="match status" value="1"/>
</dbReference>
<dbReference type="CDD" id="cd00082">
    <property type="entry name" value="HisKA"/>
    <property type="match status" value="1"/>
</dbReference>
<dbReference type="Proteomes" id="UP001499979">
    <property type="component" value="Unassembled WGS sequence"/>
</dbReference>
<evidence type="ECO:0000256" key="4">
    <source>
        <dbReference type="ARBA" id="ARBA00022553"/>
    </source>
</evidence>
<evidence type="ECO:0000256" key="3">
    <source>
        <dbReference type="ARBA" id="ARBA00012438"/>
    </source>
</evidence>
<proteinExistence type="predicted"/>
<accession>A0ABP4F4Q0</accession>
<feature type="chain" id="PRO_5045593498" description="histidine kinase" evidence="8">
    <location>
        <begin position="21"/>
        <end position="580"/>
    </location>
</feature>
<dbReference type="CDD" id="cd17546">
    <property type="entry name" value="REC_hyHK_CKI1_RcsC-like"/>
    <property type="match status" value="1"/>
</dbReference>
<organism evidence="11 12">
    <name type="scientific">Nocardioides aquiterrae</name>
    <dbReference type="NCBI Taxonomy" id="203799"/>
    <lineage>
        <taxon>Bacteria</taxon>
        <taxon>Bacillati</taxon>
        <taxon>Actinomycetota</taxon>
        <taxon>Actinomycetes</taxon>
        <taxon>Propionibacteriales</taxon>
        <taxon>Nocardioidaceae</taxon>
        <taxon>Nocardioides</taxon>
    </lineage>
</organism>
<evidence type="ECO:0000256" key="8">
    <source>
        <dbReference type="SAM" id="SignalP"/>
    </source>
</evidence>
<feature type="signal peptide" evidence="8">
    <location>
        <begin position="1"/>
        <end position="20"/>
    </location>
</feature>
<feature type="modified residue" description="4-aspartylphosphate" evidence="7">
    <location>
        <position position="510"/>
    </location>
</feature>
<dbReference type="InterPro" id="IPR005467">
    <property type="entry name" value="His_kinase_dom"/>
</dbReference>
<dbReference type="PANTHER" id="PTHR45339">
    <property type="entry name" value="HYBRID SIGNAL TRANSDUCTION HISTIDINE KINASE J"/>
    <property type="match status" value="1"/>
</dbReference>
<dbReference type="Pfam" id="PF02518">
    <property type="entry name" value="HATPase_c"/>
    <property type="match status" value="1"/>
</dbReference>
<feature type="domain" description="Response regulatory" evidence="10">
    <location>
        <begin position="458"/>
        <end position="578"/>
    </location>
</feature>
<dbReference type="Pfam" id="PF00072">
    <property type="entry name" value="Response_reg"/>
    <property type="match status" value="1"/>
</dbReference>
<evidence type="ECO:0000256" key="5">
    <source>
        <dbReference type="ARBA" id="ARBA00022777"/>
    </source>
</evidence>
<dbReference type="SMART" id="SM00448">
    <property type="entry name" value="REC"/>
    <property type="match status" value="1"/>
</dbReference>
<dbReference type="SUPFAM" id="SSF55874">
    <property type="entry name" value="ATPase domain of HSP90 chaperone/DNA topoisomerase II/histidine kinase"/>
    <property type="match status" value="1"/>
</dbReference>
<dbReference type="InterPro" id="IPR004358">
    <property type="entry name" value="Sig_transdc_His_kin-like_C"/>
</dbReference>
<keyword evidence="12" id="KW-1185">Reference proteome</keyword>
<evidence type="ECO:0000256" key="1">
    <source>
        <dbReference type="ARBA" id="ARBA00000085"/>
    </source>
</evidence>
<sequence>MVSTRVRVAAGLVAALAVVAATYAGLAALRDDARAADDAANRLVVVRMDIIRLLDVPWGASPEETDDPDLVAEELLGGVQGVRSELEDIAGSSGLPEREEFLLHFDRSVAALDQILAAVSAGDDVGNAGTVSARQMYRADSVLEQAARRLRADADRSASQESQGSAVLVGCLFVAFALYFVRSVRSRAKLAGAAAELAESRDAAVVAAQEKSAFLATMSHEIRTPLNGLVGLNELLLRTSLDTYQEQLVKGAETSGRTLLRLINDVLDLSKIDAGRLVLESIDFDLRQLLDEIAVVLGIQAREKGVQFVVSCHPDVPDLLRGDPTRLGQVIYNLSSNALKFTSRGEVSVRALAYDHATRQAVLRVEVNDTGPGVPPCEREHIFEPYSQADASTTRKYGGTGLGLAIARQIVEAMGGAIGVEDGPQGGALFWFTVPLVPGEDATTSAAGPGPELGAGHRVLVVDDNEVNRLVAGGFLAAMGYEPVEAVDGVAALDAVRAAGPDAFAAVLMDVHMPRMDGYAAARALRELEGGRSRVPILALTATAAPSERETCLEAGMDDFLTKPLRREQLETALEHWVRA</sequence>
<name>A0ABP4F4Q0_9ACTN</name>
<dbReference type="SMART" id="SM00388">
    <property type="entry name" value="HisKA"/>
    <property type="match status" value="1"/>
</dbReference>
<dbReference type="EC" id="2.7.13.3" evidence="3"/>
<evidence type="ECO:0000256" key="7">
    <source>
        <dbReference type="PROSITE-ProRule" id="PRU00169"/>
    </source>
</evidence>
<evidence type="ECO:0000256" key="6">
    <source>
        <dbReference type="ARBA" id="ARBA00023012"/>
    </source>
</evidence>
<evidence type="ECO:0000313" key="12">
    <source>
        <dbReference type="Proteomes" id="UP001499979"/>
    </source>
</evidence>
<dbReference type="PRINTS" id="PR00344">
    <property type="entry name" value="BCTRLSENSOR"/>
</dbReference>
<comment type="caution">
    <text evidence="11">The sequence shown here is derived from an EMBL/GenBank/DDBJ whole genome shotgun (WGS) entry which is preliminary data.</text>
</comment>
<dbReference type="InterPro" id="IPR036097">
    <property type="entry name" value="HisK_dim/P_sf"/>
</dbReference>
<dbReference type="InterPro" id="IPR036890">
    <property type="entry name" value="HATPase_C_sf"/>
</dbReference>
<gene>
    <name evidence="11" type="ORF">GCM10009606_37080</name>
</gene>
<evidence type="ECO:0000259" key="9">
    <source>
        <dbReference type="PROSITE" id="PS50109"/>
    </source>
</evidence>
<dbReference type="PROSITE" id="PS50109">
    <property type="entry name" value="HIS_KIN"/>
    <property type="match status" value="1"/>
</dbReference>
<dbReference type="Gene3D" id="3.30.565.10">
    <property type="entry name" value="Histidine kinase-like ATPase, C-terminal domain"/>
    <property type="match status" value="1"/>
</dbReference>
<dbReference type="InterPro" id="IPR003661">
    <property type="entry name" value="HisK_dim/P_dom"/>
</dbReference>